<reference evidence="3" key="1">
    <citation type="submission" date="2009-06" db="EMBL/GenBank/DDBJ databases">
        <title>Complete sequence chromosome 1 of Ralstonia pickettii 12D.</title>
        <authorList>
            <consortium name="US DOE Joint Genome Institute"/>
            <person name="Lucas S."/>
            <person name="Copeland A."/>
            <person name="Lapidus A."/>
            <person name="Glavina del Rio T."/>
            <person name="Dalin E."/>
            <person name="Tice H."/>
            <person name="Bruce D."/>
            <person name="Goodwin L."/>
            <person name="Pitluck S."/>
            <person name="Sims D."/>
            <person name="Meincke L."/>
            <person name="Brettin T."/>
            <person name="Detter J.C."/>
            <person name="Han C."/>
            <person name="Larimer F."/>
            <person name="Land M."/>
            <person name="Hauser L."/>
            <person name="Kyrpides N."/>
            <person name="Ovchinnikova G."/>
            <person name="Marsh T."/>
            <person name="Richardson P."/>
        </authorList>
    </citation>
    <scope>NUCLEOTIDE SEQUENCE [LARGE SCALE GENOMIC DNA]</scope>
    <source>
        <strain evidence="3">12D</strain>
    </source>
</reference>
<feature type="domain" description="YqaJ viral recombinase" evidence="2">
    <location>
        <begin position="12"/>
        <end position="145"/>
    </location>
</feature>
<gene>
    <name evidence="3" type="ordered locus">Rpic12D_2295</name>
</gene>
<dbReference type="Gene3D" id="3.90.320.10">
    <property type="match status" value="1"/>
</dbReference>
<sequence>MQIHNLVQGTPEWEQFRLTHFGASEAAAMLGLSDKVKRTELLHMKHTGVAKVFSDWVQENILDHGHAVEALARPLVEEDIGDDLYPVTCSDGVLSASCDGLTMGGDTAFEHKQWNVELAAMVEAGIVPDTHMPQCQQILLVTGAQRVRFVVSDGTRDRMVFVDVLPDQAWFERIRAGWAQFQKDLDAYTPAEIIEKPEPAPIMALPTLSVQIRGEVVATNLPMYREAAERFIASINREPSTDEDFANAEATVKFCEEAEKKLVAARDAALAQTSSIDELMRTIDHVSNLLRATRLDLDKLVKRRKEEIKADVFNKARDAYSQHLADINAELRVVTLNWLPSPDFAGAGKNKRTIATLQDAVSTCLANAKIAADATAKEVRAKLAVYQEHADHHFLFSDLQQLIQKPMDDFRLTLTSRIEAHVREQQERANRAAQEAVAQSQAESSVESTVTGSQSPVAAPAPSVTPLFSKPRAAQDRPTDDQIIDAVALHFRVHESKAIEWLMTVDLKAAGARLAASF</sequence>
<dbReference type="KEGG" id="rpf:Rpic12D_2295"/>
<evidence type="ECO:0000256" key="1">
    <source>
        <dbReference type="SAM" id="MobiDB-lite"/>
    </source>
</evidence>
<evidence type="ECO:0000259" key="2">
    <source>
        <dbReference type="Pfam" id="PF09588"/>
    </source>
</evidence>
<name>C6BC85_RALP1</name>
<protein>
    <recommendedName>
        <fullName evidence="2">YqaJ viral recombinase domain-containing protein</fullName>
    </recommendedName>
</protein>
<dbReference type="HOGENOM" id="CLU_029335_0_0_4"/>
<evidence type="ECO:0000313" key="3">
    <source>
        <dbReference type="EMBL" id="ACS63569.1"/>
    </source>
</evidence>
<dbReference type="InterPro" id="IPR019080">
    <property type="entry name" value="YqaJ_viral_recombinase"/>
</dbReference>
<organism evidence="3">
    <name type="scientific">Ralstonia pickettii (strain 12D)</name>
    <dbReference type="NCBI Taxonomy" id="428406"/>
    <lineage>
        <taxon>Bacteria</taxon>
        <taxon>Pseudomonadati</taxon>
        <taxon>Pseudomonadota</taxon>
        <taxon>Betaproteobacteria</taxon>
        <taxon>Burkholderiales</taxon>
        <taxon>Burkholderiaceae</taxon>
        <taxon>Ralstonia</taxon>
    </lineage>
</organism>
<dbReference type="Pfam" id="PF09588">
    <property type="entry name" value="YqaJ"/>
    <property type="match status" value="1"/>
</dbReference>
<dbReference type="EMBL" id="CP001644">
    <property type="protein sequence ID" value="ACS63569.1"/>
    <property type="molecule type" value="Genomic_DNA"/>
</dbReference>
<dbReference type="InterPro" id="IPR011604">
    <property type="entry name" value="PDDEXK-like_dom_sf"/>
</dbReference>
<proteinExistence type="predicted"/>
<feature type="compositionally biased region" description="Low complexity" evidence="1">
    <location>
        <begin position="435"/>
        <end position="464"/>
    </location>
</feature>
<dbReference type="STRING" id="428406.Rpic12D_2295"/>
<dbReference type="AlphaFoldDB" id="C6BC85"/>
<accession>C6BC85</accession>
<dbReference type="SUPFAM" id="SSF52980">
    <property type="entry name" value="Restriction endonuclease-like"/>
    <property type="match status" value="1"/>
</dbReference>
<feature type="region of interest" description="Disordered" evidence="1">
    <location>
        <begin position="435"/>
        <end position="479"/>
    </location>
</feature>
<dbReference type="InterPro" id="IPR011335">
    <property type="entry name" value="Restrct_endonuc-II-like"/>
</dbReference>